<dbReference type="Gene3D" id="3.30.420.10">
    <property type="entry name" value="Ribonuclease H-like superfamily/Ribonuclease H"/>
    <property type="match status" value="1"/>
</dbReference>
<dbReference type="AlphaFoldDB" id="G0U0U9"/>
<dbReference type="GO" id="GO:0005634">
    <property type="term" value="C:nucleus"/>
    <property type="evidence" value="ECO:0007669"/>
    <property type="project" value="UniProtKB-SubCell"/>
</dbReference>
<feature type="non-terminal residue" evidence="9">
    <location>
        <position position="780"/>
    </location>
</feature>
<evidence type="ECO:0000256" key="2">
    <source>
        <dbReference type="ARBA" id="ARBA00006357"/>
    </source>
</evidence>
<feature type="region of interest" description="Disordered" evidence="7">
    <location>
        <begin position="226"/>
        <end position="267"/>
    </location>
</feature>
<sequence length="780" mass="85556">MGSRGAKKPAANQRQTSSNGALRTEGRLSTTKQLKQQGHSGSKSEAEDDLSSHFTAVEILFQLATEKRRDGLLYPRDIGTLLLWSLPCAVPLVEGPRIFFLKNRSSLRDVIVLYVNGWTHDDMIPTPVSSVEVLPKSKDGGKGRTSNAQKSTRKHPRSGQDPDAPQEMSQNQMWVERIGASMLAPIRQRWCWAREGCGVQFAPLLLSRGKNVVERDIFWRYGSSRSRNGRESHCMDTNKLPAGNKSKDSTGSRASRRQVNRSDRVPNGVGALFSRALQINNSSTKDGSNAAAESPSSATPSSFPKPLDATPSLESLRVLSQPADGQPSLWSDNALLEGLALSLERDRAVLEGLGFIVEVPPDSSPTEWSCFDKSVLPREENGCEDGSRQPRVFALDCEMVLTTNSVSSLARVSLVDVCSGTLVLDTLVKPLEEVIDHVTRYSGVDEKMLEGVETTLADAQLALKRFIDTETFLVGHSLENDLRACKLLPNCRILDTTYLFPHHLGLPRKHSLRFLSLHYLNKRIQQGAHDSTEDACVSAELVHLKLQHGPDFGVNTKVSVLKLMGEASTGDANEESVGKSSSLPVELHLFDDACSLSEIVPSETLDRAGGVINVVPVRNDRDAVRKTVRHLQQRRSVEKDVESGLPLSFALTWLQLSENVVRSGAEVAEEDEERPWFERQMERVEETNRHVMKVIQAAPHNSLIIVVAGGSARCIGRDAGDSKEEGHEASSTDGPRGACFAFVKDDNMPGPSDAWLEGEAVEFTGAVDQPGDTLCQHTRL</sequence>
<evidence type="ECO:0000256" key="6">
    <source>
        <dbReference type="ARBA" id="ARBA00023242"/>
    </source>
</evidence>
<comment type="subcellular location">
    <subcellularLocation>
        <location evidence="1">Nucleus</location>
    </subcellularLocation>
</comment>
<keyword evidence="3" id="KW-0540">Nuclease</keyword>
<dbReference type="InterPro" id="IPR013520">
    <property type="entry name" value="Ribonucl_H"/>
</dbReference>
<evidence type="ECO:0000256" key="7">
    <source>
        <dbReference type="SAM" id="MobiDB-lite"/>
    </source>
</evidence>
<feature type="region of interest" description="Disordered" evidence="7">
    <location>
        <begin position="130"/>
        <end position="169"/>
    </location>
</feature>
<dbReference type="SMART" id="SM00479">
    <property type="entry name" value="EXOIII"/>
    <property type="match status" value="1"/>
</dbReference>
<dbReference type="CDD" id="cd06145">
    <property type="entry name" value="REX1_like"/>
    <property type="match status" value="1"/>
</dbReference>
<dbReference type="PANTHER" id="PTHR12801:SF115">
    <property type="entry name" value="FI18136P1-RELATED"/>
    <property type="match status" value="1"/>
</dbReference>
<accession>G0U0U9</accession>
<comment type="similarity">
    <text evidence="2">Belongs to the REXO1/REXO3 family.</text>
</comment>
<feature type="compositionally biased region" description="Polar residues" evidence="7">
    <location>
        <begin position="12"/>
        <end position="43"/>
    </location>
</feature>
<dbReference type="InterPro" id="IPR047021">
    <property type="entry name" value="REXO1/3/4-like"/>
</dbReference>
<dbReference type="GO" id="GO:0010629">
    <property type="term" value="P:negative regulation of gene expression"/>
    <property type="evidence" value="ECO:0007669"/>
    <property type="project" value="UniProtKB-ARBA"/>
</dbReference>
<evidence type="ECO:0000259" key="8">
    <source>
        <dbReference type="SMART" id="SM00479"/>
    </source>
</evidence>
<dbReference type="InterPro" id="IPR036397">
    <property type="entry name" value="RNaseH_sf"/>
</dbReference>
<dbReference type="GO" id="GO:0003676">
    <property type="term" value="F:nucleic acid binding"/>
    <property type="evidence" value="ECO:0007669"/>
    <property type="project" value="InterPro"/>
</dbReference>
<feature type="compositionally biased region" description="Low complexity" evidence="7">
    <location>
        <begin position="288"/>
        <end position="306"/>
    </location>
</feature>
<keyword evidence="6" id="KW-0539">Nucleus</keyword>
<evidence type="ECO:0000313" key="9">
    <source>
        <dbReference type="EMBL" id="CCC49702.1"/>
    </source>
</evidence>
<evidence type="ECO:0000256" key="5">
    <source>
        <dbReference type="ARBA" id="ARBA00022839"/>
    </source>
</evidence>
<feature type="domain" description="Exonuclease" evidence="8">
    <location>
        <begin position="391"/>
        <end position="551"/>
    </location>
</feature>
<dbReference type="PANTHER" id="PTHR12801">
    <property type="entry name" value="RNA EXONUCLEASE REXO1 / RECO3 FAMILY MEMBER-RELATED"/>
    <property type="match status" value="1"/>
</dbReference>
<gene>
    <name evidence="9" type="ORF">TVY486_0803110</name>
</gene>
<feature type="region of interest" description="Disordered" evidence="7">
    <location>
        <begin position="282"/>
        <end position="310"/>
    </location>
</feature>
<feature type="region of interest" description="Disordered" evidence="7">
    <location>
        <begin position="718"/>
        <end position="737"/>
    </location>
</feature>
<name>G0U0U9_TRYVY</name>
<dbReference type="VEuPathDB" id="TriTrypDB:TvY486_0803110"/>
<dbReference type="Pfam" id="PF00929">
    <property type="entry name" value="RNase_T"/>
    <property type="match status" value="1"/>
</dbReference>
<evidence type="ECO:0000256" key="3">
    <source>
        <dbReference type="ARBA" id="ARBA00022722"/>
    </source>
</evidence>
<evidence type="ECO:0000256" key="4">
    <source>
        <dbReference type="ARBA" id="ARBA00022801"/>
    </source>
</evidence>
<reference evidence="9" key="1">
    <citation type="journal article" date="2012" name="Proc. Natl. Acad. Sci. U.S.A.">
        <title>Antigenic diversity is generated by distinct evolutionary mechanisms in African trypanosome species.</title>
        <authorList>
            <person name="Jackson A.P."/>
            <person name="Berry A."/>
            <person name="Aslett M."/>
            <person name="Allison H.C."/>
            <person name="Burton P."/>
            <person name="Vavrova-Anderson J."/>
            <person name="Brown R."/>
            <person name="Browne H."/>
            <person name="Corton N."/>
            <person name="Hauser H."/>
            <person name="Gamble J."/>
            <person name="Gilderthorp R."/>
            <person name="Marcello L."/>
            <person name="McQuillan J."/>
            <person name="Otto T.D."/>
            <person name="Quail M.A."/>
            <person name="Sanders M.J."/>
            <person name="van Tonder A."/>
            <person name="Ginger M.L."/>
            <person name="Field M.C."/>
            <person name="Barry J.D."/>
            <person name="Hertz-Fowler C."/>
            <person name="Berriman M."/>
        </authorList>
    </citation>
    <scope>NUCLEOTIDE SEQUENCE</scope>
    <source>
        <strain evidence="9">Y486</strain>
    </source>
</reference>
<keyword evidence="4" id="KW-0378">Hydrolase</keyword>
<organism evidence="9">
    <name type="scientific">Trypanosoma vivax (strain Y486)</name>
    <dbReference type="NCBI Taxonomy" id="1055687"/>
    <lineage>
        <taxon>Eukaryota</taxon>
        <taxon>Discoba</taxon>
        <taxon>Euglenozoa</taxon>
        <taxon>Kinetoplastea</taxon>
        <taxon>Metakinetoplastina</taxon>
        <taxon>Trypanosomatida</taxon>
        <taxon>Trypanosomatidae</taxon>
        <taxon>Trypanosoma</taxon>
        <taxon>Duttonella</taxon>
    </lineage>
</organism>
<dbReference type="EMBL" id="HE573024">
    <property type="protein sequence ID" value="CCC49702.1"/>
    <property type="molecule type" value="Genomic_DNA"/>
</dbReference>
<proteinExistence type="inferred from homology"/>
<dbReference type="InterPro" id="IPR012337">
    <property type="entry name" value="RNaseH-like_sf"/>
</dbReference>
<evidence type="ECO:0000256" key="1">
    <source>
        <dbReference type="ARBA" id="ARBA00004123"/>
    </source>
</evidence>
<feature type="region of interest" description="Disordered" evidence="7">
    <location>
        <begin position="1"/>
        <end position="49"/>
    </location>
</feature>
<dbReference type="GO" id="GO:0004527">
    <property type="term" value="F:exonuclease activity"/>
    <property type="evidence" value="ECO:0007669"/>
    <property type="project" value="UniProtKB-KW"/>
</dbReference>
<keyword evidence="5" id="KW-0269">Exonuclease</keyword>
<feature type="compositionally biased region" description="Basic and acidic residues" evidence="7">
    <location>
        <begin position="718"/>
        <end position="730"/>
    </location>
</feature>
<protein>
    <recommendedName>
        <fullName evidence="8">Exonuclease domain-containing protein</fullName>
    </recommendedName>
</protein>
<dbReference type="FunFam" id="3.30.420.10:FF:000031">
    <property type="entry name" value="RNA exonuclease 1"/>
    <property type="match status" value="1"/>
</dbReference>
<dbReference type="InterPro" id="IPR034922">
    <property type="entry name" value="REX1-like_exo"/>
</dbReference>
<dbReference type="SUPFAM" id="SSF53098">
    <property type="entry name" value="Ribonuclease H-like"/>
    <property type="match status" value="1"/>
</dbReference>